<keyword evidence="2 5" id="KW-0812">Transmembrane</keyword>
<dbReference type="InterPro" id="IPR011701">
    <property type="entry name" value="MFS"/>
</dbReference>
<dbReference type="AlphaFoldDB" id="A0A543B1D9"/>
<evidence type="ECO:0000256" key="5">
    <source>
        <dbReference type="SAM" id="Phobius"/>
    </source>
</evidence>
<feature type="transmembrane region" description="Helical" evidence="5">
    <location>
        <begin position="405"/>
        <end position="422"/>
    </location>
</feature>
<evidence type="ECO:0000313" key="7">
    <source>
        <dbReference type="EMBL" id="TQL78648.1"/>
    </source>
</evidence>
<dbReference type="PANTHER" id="PTHR23501:SF154">
    <property type="entry name" value="MULTIDRUG-EFFLUX TRANSPORTER RV1634-RELATED"/>
    <property type="match status" value="1"/>
</dbReference>
<proteinExistence type="predicted"/>
<evidence type="ECO:0000313" key="8">
    <source>
        <dbReference type="Proteomes" id="UP000317043"/>
    </source>
</evidence>
<keyword evidence="3 5" id="KW-1133">Transmembrane helix</keyword>
<feature type="transmembrane region" description="Helical" evidence="5">
    <location>
        <begin position="235"/>
        <end position="256"/>
    </location>
</feature>
<dbReference type="PRINTS" id="PR01036">
    <property type="entry name" value="TCRTETB"/>
</dbReference>
<dbReference type="RefSeq" id="WP_142043343.1">
    <property type="nucleotide sequence ID" value="NZ_JBHTGS010000003.1"/>
</dbReference>
<evidence type="ECO:0000256" key="4">
    <source>
        <dbReference type="ARBA" id="ARBA00023136"/>
    </source>
</evidence>
<protein>
    <submittedName>
        <fullName evidence="7">MFS transporter</fullName>
    </submittedName>
</protein>
<dbReference type="InterPro" id="IPR036259">
    <property type="entry name" value="MFS_trans_sf"/>
</dbReference>
<evidence type="ECO:0000256" key="1">
    <source>
        <dbReference type="ARBA" id="ARBA00004651"/>
    </source>
</evidence>
<feature type="transmembrane region" description="Helical" evidence="5">
    <location>
        <begin position="90"/>
        <end position="113"/>
    </location>
</feature>
<feature type="transmembrane region" description="Helical" evidence="5">
    <location>
        <begin position="56"/>
        <end position="78"/>
    </location>
</feature>
<dbReference type="InterPro" id="IPR020846">
    <property type="entry name" value="MFS_dom"/>
</dbReference>
<feature type="transmembrane region" description="Helical" evidence="5">
    <location>
        <begin position="333"/>
        <end position="353"/>
    </location>
</feature>
<reference evidence="7 8" key="1">
    <citation type="submission" date="2019-06" db="EMBL/GenBank/DDBJ databases">
        <title>Sequencing the genomes of 1000 actinobacteria strains.</title>
        <authorList>
            <person name="Klenk H.-P."/>
        </authorList>
    </citation>
    <scope>NUCLEOTIDE SEQUENCE [LARGE SCALE GENOMIC DNA]</scope>
    <source>
        <strain evidence="7 8">DSM 45928</strain>
    </source>
</reference>
<keyword evidence="4 5" id="KW-0472">Membrane</keyword>
<dbReference type="GO" id="GO:0022857">
    <property type="term" value="F:transmembrane transporter activity"/>
    <property type="evidence" value="ECO:0007669"/>
    <property type="project" value="InterPro"/>
</dbReference>
<dbReference type="PROSITE" id="PS50850">
    <property type="entry name" value="MFS"/>
    <property type="match status" value="1"/>
</dbReference>
<dbReference type="Gene3D" id="1.20.1250.20">
    <property type="entry name" value="MFS general substrate transporter like domains"/>
    <property type="match status" value="1"/>
</dbReference>
<dbReference type="GO" id="GO:0005886">
    <property type="term" value="C:plasma membrane"/>
    <property type="evidence" value="ECO:0007669"/>
    <property type="project" value="UniProtKB-SubCell"/>
</dbReference>
<feature type="transmembrane region" description="Helical" evidence="5">
    <location>
        <begin position="268"/>
        <end position="292"/>
    </location>
</feature>
<comment type="subcellular location">
    <subcellularLocation>
        <location evidence="1">Cell membrane</location>
        <topology evidence="1">Multi-pass membrane protein</topology>
    </subcellularLocation>
</comment>
<feature type="transmembrane region" description="Helical" evidence="5">
    <location>
        <begin position="21"/>
        <end position="44"/>
    </location>
</feature>
<feature type="domain" description="Major facilitator superfamily (MFS) profile" evidence="6">
    <location>
        <begin position="20"/>
        <end position="449"/>
    </location>
</feature>
<gene>
    <name evidence="7" type="ORF">FB566_4238</name>
</gene>
<dbReference type="EMBL" id="VFOW01000001">
    <property type="protein sequence ID" value="TQL78648.1"/>
    <property type="molecule type" value="Genomic_DNA"/>
</dbReference>
<sequence length="456" mass="47387">MSTPPVPRTRPVGLLDRRWRATTVGMVAIMSLISFVYLAVATAMPTAAVELDGVALYGLAFGGAFAASVLCTVIAGVWNDARGPKWPMWTGITLFSLGLVVAGSAVSMLMLIAGRVVQGFGGGLIGVTMYIVVAQVYPEELRPKVFASFATAWVVPAVVGPSITGLVVDHLDWRWVFLSVPALAIPAALLMRTTVNRAGSTDKPVRPDAARLIRWAAAAAAAAGVLQLAGQQSGATAVLLIIPAIVTLVVVVPRLLPRGTFSGARGLPTVVALRGLTSATFAGTEVFVPLLLTEQRNLSPVIVGIGVSLGACSWALGSWWQGRDRLTWSRVQLIRRGTGSLAAGVALVTLLVIGEVPVAIGFAGWLLCGLGMGLAYPALSALVLDLSDVNTRGHNTAALKLSETLFTTVLLTATASLFAALLPMGGTIGYLVCFSIPLVLAVLALSRASGVTPHRT</sequence>
<dbReference type="SUPFAM" id="SSF103473">
    <property type="entry name" value="MFS general substrate transporter"/>
    <property type="match status" value="1"/>
</dbReference>
<feature type="transmembrane region" description="Helical" evidence="5">
    <location>
        <begin position="298"/>
        <end position="321"/>
    </location>
</feature>
<accession>A0A543B1D9</accession>
<evidence type="ECO:0000259" key="6">
    <source>
        <dbReference type="PROSITE" id="PS50850"/>
    </source>
</evidence>
<feature type="transmembrane region" description="Helical" evidence="5">
    <location>
        <begin position="359"/>
        <end position="384"/>
    </location>
</feature>
<dbReference type="Pfam" id="PF07690">
    <property type="entry name" value="MFS_1"/>
    <property type="match status" value="1"/>
</dbReference>
<keyword evidence="8" id="KW-1185">Reference proteome</keyword>
<feature type="transmembrane region" description="Helical" evidence="5">
    <location>
        <begin position="173"/>
        <end position="191"/>
    </location>
</feature>
<feature type="transmembrane region" description="Helical" evidence="5">
    <location>
        <begin position="428"/>
        <end position="446"/>
    </location>
</feature>
<dbReference type="Proteomes" id="UP000317043">
    <property type="component" value="Unassembled WGS sequence"/>
</dbReference>
<dbReference type="OrthoDB" id="9778875at2"/>
<feature type="transmembrane region" description="Helical" evidence="5">
    <location>
        <begin position="145"/>
        <end position="167"/>
    </location>
</feature>
<evidence type="ECO:0000256" key="3">
    <source>
        <dbReference type="ARBA" id="ARBA00022989"/>
    </source>
</evidence>
<feature type="transmembrane region" description="Helical" evidence="5">
    <location>
        <begin position="119"/>
        <end position="138"/>
    </location>
</feature>
<comment type="caution">
    <text evidence="7">The sequence shown here is derived from an EMBL/GenBank/DDBJ whole genome shotgun (WGS) entry which is preliminary data.</text>
</comment>
<name>A0A543B1D9_9ACTN</name>
<evidence type="ECO:0000256" key="2">
    <source>
        <dbReference type="ARBA" id="ARBA00022692"/>
    </source>
</evidence>
<dbReference type="InParanoid" id="A0A543B1D9"/>
<dbReference type="PANTHER" id="PTHR23501">
    <property type="entry name" value="MAJOR FACILITATOR SUPERFAMILY"/>
    <property type="match status" value="1"/>
</dbReference>
<feature type="transmembrane region" description="Helical" evidence="5">
    <location>
        <begin position="212"/>
        <end position="229"/>
    </location>
</feature>
<organism evidence="7 8">
    <name type="scientific">Stackebrandtia endophytica</name>
    <dbReference type="NCBI Taxonomy" id="1496996"/>
    <lineage>
        <taxon>Bacteria</taxon>
        <taxon>Bacillati</taxon>
        <taxon>Actinomycetota</taxon>
        <taxon>Actinomycetes</taxon>
        <taxon>Glycomycetales</taxon>
        <taxon>Glycomycetaceae</taxon>
        <taxon>Stackebrandtia</taxon>
    </lineage>
</organism>